<dbReference type="AlphaFoldDB" id="A0A4Y2DYA2"/>
<evidence type="ECO:0000313" key="2">
    <source>
        <dbReference type="Proteomes" id="UP000499080"/>
    </source>
</evidence>
<proteinExistence type="predicted"/>
<gene>
    <name evidence="1" type="ORF">AVEN_32841_1</name>
</gene>
<dbReference type="Proteomes" id="UP000499080">
    <property type="component" value="Unassembled WGS sequence"/>
</dbReference>
<protein>
    <submittedName>
        <fullName evidence="1">Uncharacterized protein</fullName>
    </submittedName>
</protein>
<dbReference type="EMBL" id="BGPR01000468">
    <property type="protein sequence ID" value="GBM21850.1"/>
    <property type="molecule type" value="Genomic_DNA"/>
</dbReference>
<reference evidence="1 2" key="1">
    <citation type="journal article" date="2019" name="Sci. Rep.">
        <title>Orb-weaving spider Araneus ventricosus genome elucidates the spidroin gene catalogue.</title>
        <authorList>
            <person name="Kono N."/>
            <person name="Nakamura H."/>
            <person name="Ohtoshi R."/>
            <person name="Moran D.A.P."/>
            <person name="Shinohara A."/>
            <person name="Yoshida Y."/>
            <person name="Fujiwara M."/>
            <person name="Mori M."/>
            <person name="Tomita M."/>
            <person name="Arakawa K."/>
        </authorList>
    </citation>
    <scope>NUCLEOTIDE SEQUENCE [LARGE SCALE GENOMIC DNA]</scope>
</reference>
<comment type="caution">
    <text evidence="1">The sequence shown here is derived from an EMBL/GenBank/DDBJ whole genome shotgun (WGS) entry which is preliminary data.</text>
</comment>
<sequence length="95" mass="10169">MNAVSIPGSEELEVLSPSSIEIVQAVVVCGGAASCMKVTVTPSHLSSQGSKSSQQDEYLSERRQFMSHCNLECCSITMLHSAPVAQVGESIRNQR</sequence>
<organism evidence="1 2">
    <name type="scientific">Araneus ventricosus</name>
    <name type="common">Orbweaver spider</name>
    <name type="synonym">Epeira ventricosa</name>
    <dbReference type="NCBI Taxonomy" id="182803"/>
    <lineage>
        <taxon>Eukaryota</taxon>
        <taxon>Metazoa</taxon>
        <taxon>Ecdysozoa</taxon>
        <taxon>Arthropoda</taxon>
        <taxon>Chelicerata</taxon>
        <taxon>Arachnida</taxon>
        <taxon>Araneae</taxon>
        <taxon>Araneomorphae</taxon>
        <taxon>Entelegynae</taxon>
        <taxon>Araneoidea</taxon>
        <taxon>Araneidae</taxon>
        <taxon>Araneus</taxon>
    </lineage>
</organism>
<keyword evidence="2" id="KW-1185">Reference proteome</keyword>
<accession>A0A4Y2DYA2</accession>
<name>A0A4Y2DYA2_ARAVE</name>
<evidence type="ECO:0000313" key="1">
    <source>
        <dbReference type="EMBL" id="GBM21850.1"/>
    </source>
</evidence>